<reference evidence="2" key="1">
    <citation type="submission" date="2019-03" db="EMBL/GenBank/DDBJ databases">
        <title>WGS assembly of Setaria viridis.</title>
        <authorList>
            <person name="Huang P."/>
            <person name="Jenkins J."/>
            <person name="Grimwood J."/>
            <person name="Barry K."/>
            <person name="Healey A."/>
            <person name="Mamidi S."/>
            <person name="Sreedasyam A."/>
            <person name="Shu S."/>
            <person name="Feldman M."/>
            <person name="Wu J."/>
            <person name="Yu Y."/>
            <person name="Chen C."/>
            <person name="Johnson J."/>
            <person name="Rokhsar D."/>
            <person name="Baxter I."/>
            <person name="Schmutz J."/>
            <person name="Brutnell T."/>
            <person name="Kellogg E."/>
        </authorList>
    </citation>
    <scope>NUCLEOTIDE SEQUENCE [LARGE SCALE GENOMIC DNA]</scope>
</reference>
<dbReference type="PANTHER" id="PTHR10579">
    <property type="entry name" value="CALCIUM-ACTIVATED CHLORIDE CHANNEL REGULATOR"/>
    <property type="match status" value="1"/>
</dbReference>
<feature type="compositionally biased region" description="Basic and acidic residues" evidence="1">
    <location>
        <begin position="125"/>
        <end position="145"/>
    </location>
</feature>
<evidence type="ECO:0000313" key="2">
    <source>
        <dbReference type="EMBL" id="TKW09440.1"/>
    </source>
</evidence>
<evidence type="ECO:0008006" key="4">
    <source>
        <dbReference type="Google" id="ProtNLM"/>
    </source>
</evidence>
<evidence type="ECO:0000313" key="3">
    <source>
        <dbReference type="Proteomes" id="UP000298652"/>
    </source>
</evidence>
<dbReference type="PANTHER" id="PTHR10579:SF112">
    <property type="entry name" value="OS04G0198300 PROTEIN"/>
    <property type="match status" value="1"/>
</dbReference>
<organism evidence="2 3">
    <name type="scientific">Setaria viridis</name>
    <name type="common">Green bristlegrass</name>
    <name type="synonym">Setaria italica subsp. viridis</name>
    <dbReference type="NCBI Taxonomy" id="4556"/>
    <lineage>
        <taxon>Eukaryota</taxon>
        <taxon>Viridiplantae</taxon>
        <taxon>Streptophyta</taxon>
        <taxon>Embryophyta</taxon>
        <taxon>Tracheophyta</taxon>
        <taxon>Spermatophyta</taxon>
        <taxon>Magnoliopsida</taxon>
        <taxon>Liliopsida</taxon>
        <taxon>Poales</taxon>
        <taxon>Poaceae</taxon>
        <taxon>PACMAD clade</taxon>
        <taxon>Panicoideae</taxon>
        <taxon>Panicodae</taxon>
        <taxon>Paniceae</taxon>
        <taxon>Cenchrinae</taxon>
        <taxon>Setaria</taxon>
    </lineage>
</organism>
<dbReference type="EMBL" id="CM016557">
    <property type="protein sequence ID" value="TKW09440.1"/>
    <property type="molecule type" value="Genomic_DNA"/>
</dbReference>
<evidence type="ECO:0000256" key="1">
    <source>
        <dbReference type="SAM" id="MobiDB-lite"/>
    </source>
</evidence>
<dbReference type="Proteomes" id="UP000298652">
    <property type="component" value="Chromosome 6"/>
</dbReference>
<dbReference type="AlphaFoldDB" id="A0A4U6U1R3"/>
<dbReference type="InterPro" id="IPR051266">
    <property type="entry name" value="CLCR"/>
</dbReference>
<dbReference type="Gramene" id="TKW09440">
    <property type="protein sequence ID" value="TKW09440"/>
    <property type="gene ID" value="SEVIR_6G094600v2"/>
</dbReference>
<dbReference type="OMA" id="GIIWASA"/>
<proteinExistence type="predicted"/>
<name>A0A4U6U1R3_SETVI</name>
<protein>
    <recommendedName>
        <fullName evidence="4">VWFA domain-containing protein</fullName>
    </recommendedName>
</protein>
<feature type="region of interest" description="Disordered" evidence="1">
    <location>
        <begin position="117"/>
        <end position="145"/>
    </location>
</feature>
<sequence length="691" mass="77176">MGKREDLTSEGSELQSKAFTAKWPEGQQSFSNPVMVSIITPPGMVKQRAPVDVVLVLHVHIRFMAPENWHNLLIQATDFVISKLDVHDRLAIVPASLMKAKDASTNQETKIDLMKAKDASTNQETKIDSMKAKDASTNQESKKDDANAISIRLPIKPKLLKMTSENKRETSDAVKGSQAMRRNAPLTKDLELAESALYATESDEKVDRAGYIIVISNSNEDLSSMITWRFRSVHAFGFQDAHNARTMCTIASNSESTYAIFDEGGHITQAFDASMDRITSAVEPLEVKLKCEQDVVLSAISAPRISYFISYDKKVGIIWANANLTSEAVTNFIVYLDVPKLRWTNPASGSLLNVEVMYSHDPNLNKFKTKPLIIACKGSKESQVVDAEKVRMEAVKIVADIIAQDKSDSEQHHKAAETLQNRWTELLKDSREAVEEGLVSRLAAEIHEMETRLHNNYLWLEYMLSWRSHQWWPLPPLTMDKKQDSANDPLLKLRILAKVDGIQEPIGKNHGCLPVLVQVTAPVEGLAKVKRTPLDLVAVLDVGCGSRAMKKKRLQLLNKAMEFIMTKLTRNDRLAIVPVKSTVTRPAEGLFRRKKKLRSEDAKLLHVVTSTTKHVQQSSLLKKDKMLGRTTCLPIPSVNTSGTAVRGRTNLLSKSLLDAVKVLGSPQRLSPSWIRRLLQKQGSLLPLFLSL</sequence>
<accession>A0A4U6U1R3</accession>
<gene>
    <name evidence="2" type="ORF">SEVIR_6G094600v2</name>
</gene>
<keyword evidence="3" id="KW-1185">Reference proteome</keyword>